<proteinExistence type="inferred from homology"/>
<feature type="binding site" evidence="10">
    <location>
        <position position="101"/>
    </location>
    <ligand>
        <name>GTP</name>
        <dbReference type="ChEBI" id="CHEBI:37565"/>
    </ligand>
</feature>
<dbReference type="NCBIfam" id="TIGR03553">
    <property type="entry name" value="F420_FbiB_CTERM"/>
    <property type="match status" value="1"/>
</dbReference>
<comment type="catalytic activity">
    <reaction evidence="10">
        <text>oxidized coenzyme F420-1 + GTP + L-glutamate = oxidized coenzyme F420-2 + GDP + phosphate + H(+)</text>
        <dbReference type="Rhea" id="RHEA:30523"/>
        <dbReference type="ChEBI" id="CHEBI:15378"/>
        <dbReference type="ChEBI" id="CHEBI:29985"/>
        <dbReference type="ChEBI" id="CHEBI:37565"/>
        <dbReference type="ChEBI" id="CHEBI:43474"/>
        <dbReference type="ChEBI" id="CHEBI:57922"/>
        <dbReference type="ChEBI" id="CHEBI:58189"/>
        <dbReference type="ChEBI" id="CHEBI:59920"/>
        <dbReference type="EC" id="6.3.2.34"/>
    </reaction>
</comment>
<keyword evidence="5 10" id="KW-0630">Potassium</keyword>
<protein>
    <recommendedName>
        <fullName evidence="10">Bifunctional F420 biosynthesis protein FbiB</fullName>
    </recommendedName>
    <domain>
        <recommendedName>
            <fullName evidence="10">Coenzyme F420:L-glutamate ligase</fullName>
            <ecNumber evidence="10">6.3.2.31</ecNumber>
            <ecNumber evidence="10">6.3.2.34</ecNumber>
        </recommendedName>
        <alternativeName>
            <fullName evidence="10">Coenzyme F420-0:L-glutamate ligase</fullName>
        </alternativeName>
        <alternativeName>
            <fullName evidence="10">Coenzyme F420-1:gamma-L-glutamate ligase</fullName>
        </alternativeName>
    </domain>
    <domain>
        <recommendedName>
            <fullName evidence="10">Dehydro-coenzyme F420-0 reductase</fullName>
            <ecNumber evidence="10">1.3.8.17</ecNumber>
        </recommendedName>
    </domain>
</protein>
<sequence length="449" mass="47259">MSGSFDTGYRVWAVSGLPEVRPGDDLAKLIAAAEPGLVDGDVLLVTSKIVSKAEGRIVRADDREAAIDAETVRVVARRGTLRIVENRQGLIMAAAGVDASNTPAGTVLLLPEDPDASARAIRAGLRDALGVHVGVVVTDTSGRPWRAGLTDVAIGAAGVRVLDDLRGGTDAHGNPLSATVVATADELAGAGDLVKGKAAGLPVAVVRGLAHVVVAESAENAEGGEVSEGGLAGARVMVRGARDDMFRLGTSEAVRLAVTQRRTVRSFTDEPVDPGAVRRAVAAAVTAPAPHHTTPWRFVLLESAESRVRLLDAMRDAWIADLRRDGKSEESIAKRVRRGDVLRGAPYLVVPCLVMDGSHTYGDARRDAAEREMFVVAAGAGVQNFLVALAGERLGSAWVSSTMFCRDVVRQVLELPQGWDPMGAVAVGHAAEEPRARGEREVRDFVEVR</sequence>
<feature type="binding site" evidence="10">
    <location>
        <position position="98"/>
    </location>
    <ligand>
        <name>a divalent metal cation</name>
        <dbReference type="ChEBI" id="CHEBI:60240"/>
        <label>1</label>
    </ligand>
</feature>
<comment type="function">
    <text evidence="10">Bifunctional enzyme that catalyzes the GTP-dependent successive addition of two or more gamma-linked L-glutamates to the L-lactyl phosphodiester of 7,8-didemethyl-8-hydroxy-5-deazariboflavin (F420-0) to form polyglutamated F420 derivatives, and the FMNH2-dependent reduction of dehydro-F420-0 to form F420-0.</text>
</comment>
<evidence type="ECO:0000256" key="7">
    <source>
        <dbReference type="ARBA" id="ARBA00023134"/>
    </source>
</evidence>
<dbReference type="Gene3D" id="3.90.1660.10">
    <property type="entry name" value="CofE-like domain"/>
    <property type="match status" value="1"/>
</dbReference>
<comment type="cofactor">
    <cofactor evidence="10">
        <name>Mg(2+)</name>
        <dbReference type="ChEBI" id="CHEBI:18420"/>
    </cofactor>
    <cofactor evidence="10">
        <name>Mn(2+)</name>
        <dbReference type="ChEBI" id="CHEBI:29035"/>
    </cofactor>
    <text evidence="10">Binds 2 divalent metal cations per subunit. The ions could be magnesium and/or manganese.</text>
</comment>
<dbReference type="PANTHER" id="PTHR47917">
    <property type="match status" value="1"/>
</dbReference>
<feature type="binding site" evidence="10">
    <location>
        <position position="321"/>
    </location>
    <ligand>
        <name>coenzyme F420-(gamma-Glu)n</name>
        <dbReference type="ChEBI" id="CHEBI:133980"/>
    </ligand>
</feature>
<evidence type="ECO:0000256" key="5">
    <source>
        <dbReference type="ARBA" id="ARBA00022958"/>
    </source>
</evidence>
<comment type="caution">
    <text evidence="13">The sequence shown here is derived from an EMBL/GenBank/DDBJ whole genome shotgun (WGS) entry which is preliminary data.</text>
</comment>
<keyword evidence="1 10" id="KW-0436">Ligase</keyword>
<feature type="binding site" evidence="10">
    <location>
        <begin position="17"/>
        <end position="20"/>
    </location>
    <ligand>
        <name>GTP</name>
        <dbReference type="ChEBI" id="CHEBI:37565"/>
    </ligand>
</feature>
<name>A0ABU0NQP8_STRRH</name>
<feature type="binding site" evidence="10">
    <location>
        <position position="139"/>
    </location>
    <ligand>
        <name>a divalent metal cation</name>
        <dbReference type="ChEBI" id="CHEBI:60240"/>
        <label>1</label>
    </ligand>
</feature>
<gene>
    <name evidence="10" type="primary">fbiB</name>
    <name evidence="13" type="ORF">QF030_003604</name>
</gene>
<reference evidence="13 14" key="1">
    <citation type="submission" date="2023-07" db="EMBL/GenBank/DDBJ databases">
        <title>Comparative genomics of wheat-associated soil bacteria to identify genetic determinants of phenazine resistance.</title>
        <authorList>
            <person name="Mouncey N."/>
        </authorList>
    </citation>
    <scope>NUCLEOTIDE SEQUENCE [LARGE SCALE GENOMIC DNA]</scope>
    <source>
        <strain evidence="13 14">B2I6</strain>
    </source>
</reference>
<feature type="region of interest" description="Coenzyme F420:L-glutamate ligase" evidence="10">
    <location>
        <begin position="1"/>
        <end position="249"/>
    </location>
</feature>
<dbReference type="Gene3D" id="3.40.109.10">
    <property type="entry name" value="NADH Oxidase"/>
    <property type="match status" value="1"/>
</dbReference>
<dbReference type="PANTHER" id="PTHR47917:SF1">
    <property type="entry name" value="COENZYME F420:L-GLUTAMATE LIGASE"/>
    <property type="match status" value="1"/>
</dbReference>
<keyword evidence="4 10" id="KW-0460">Magnesium</keyword>
<evidence type="ECO:0000256" key="10">
    <source>
        <dbReference type="HAMAP-Rule" id="MF_01259"/>
    </source>
</evidence>
<dbReference type="NCBIfam" id="NF009810">
    <property type="entry name" value="PRK13294.1"/>
    <property type="match status" value="1"/>
</dbReference>
<evidence type="ECO:0000313" key="13">
    <source>
        <dbReference type="EMBL" id="MDQ0581426.1"/>
    </source>
</evidence>
<dbReference type="NCBIfam" id="TIGR01916">
    <property type="entry name" value="F420_cofE"/>
    <property type="match status" value="1"/>
</dbReference>
<feature type="region of interest" description="Dehydro-coenzyme F420-0 reductase" evidence="10">
    <location>
        <begin position="250"/>
        <end position="449"/>
    </location>
</feature>
<dbReference type="Proteomes" id="UP001230654">
    <property type="component" value="Unassembled WGS sequence"/>
</dbReference>
<evidence type="ECO:0000256" key="9">
    <source>
        <dbReference type="ARBA" id="ARBA00023268"/>
    </source>
</evidence>
<evidence type="ECO:0000256" key="2">
    <source>
        <dbReference type="ARBA" id="ARBA00022723"/>
    </source>
</evidence>
<keyword evidence="8 10" id="KW-0464">Manganese</keyword>
<feature type="binding site" evidence="10">
    <location>
        <position position="52"/>
    </location>
    <ligand>
        <name>GTP</name>
        <dbReference type="ChEBI" id="CHEBI:37565"/>
    </ligand>
</feature>
<evidence type="ECO:0000256" key="1">
    <source>
        <dbReference type="ARBA" id="ARBA00022598"/>
    </source>
</evidence>
<keyword evidence="9 10" id="KW-0511">Multifunctional enzyme</keyword>
<dbReference type="SUPFAM" id="SSF55469">
    <property type="entry name" value="FMN-dependent nitroreductase-like"/>
    <property type="match status" value="1"/>
</dbReference>
<comment type="caution">
    <text evidence="10">Lacks conserved residue(s) required for the propagation of feature annotation.</text>
</comment>
<dbReference type="EC" id="6.3.2.34" evidence="10"/>
<dbReference type="GO" id="GO:0052618">
    <property type="term" value="F:coenzyme F420-0:L-glutamate ligase activity"/>
    <property type="evidence" value="ECO:0007669"/>
    <property type="project" value="UniProtKB-EC"/>
</dbReference>
<dbReference type="InterPro" id="IPR000415">
    <property type="entry name" value="Nitroreductase-like"/>
</dbReference>
<feature type="domain" description="Nitroreductase" evidence="11">
    <location>
        <begin position="258"/>
        <end position="429"/>
    </location>
</feature>
<evidence type="ECO:0000256" key="6">
    <source>
        <dbReference type="ARBA" id="ARBA00023002"/>
    </source>
</evidence>
<keyword evidence="7 10" id="KW-0342">GTP-binding</keyword>
<feature type="binding site" evidence="10">
    <location>
        <position position="400"/>
    </location>
    <ligand>
        <name>FMN</name>
        <dbReference type="ChEBI" id="CHEBI:58210"/>
    </ligand>
</feature>
<comment type="catalytic activity">
    <reaction evidence="10">
        <text>oxidized coenzyme F420-0 + GTP + L-glutamate = oxidized coenzyme F420-1 + GDP + phosphate + H(+)</text>
        <dbReference type="Rhea" id="RHEA:30555"/>
        <dbReference type="ChEBI" id="CHEBI:15378"/>
        <dbReference type="ChEBI" id="CHEBI:29985"/>
        <dbReference type="ChEBI" id="CHEBI:37565"/>
        <dbReference type="ChEBI" id="CHEBI:43474"/>
        <dbReference type="ChEBI" id="CHEBI:58189"/>
        <dbReference type="ChEBI" id="CHEBI:59907"/>
        <dbReference type="ChEBI" id="CHEBI:59920"/>
        <dbReference type="EC" id="6.3.2.31"/>
    </reaction>
</comment>
<evidence type="ECO:0000256" key="8">
    <source>
        <dbReference type="ARBA" id="ARBA00023211"/>
    </source>
</evidence>
<comment type="similarity">
    <text evidence="10">In the N-terminal section; belongs to the CofE family.</text>
</comment>
<dbReference type="Pfam" id="PF00881">
    <property type="entry name" value="Nitroreductase"/>
    <property type="match status" value="1"/>
</dbReference>
<dbReference type="InterPro" id="IPR019943">
    <property type="entry name" value="F420_FbiB_C"/>
</dbReference>
<dbReference type="GO" id="GO:0052619">
    <property type="term" value="F:coenzyme F420-1:gamma-L-glutamate ligase activity"/>
    <property type="evidence" value="ECO:0007669"/>
    <property type="project" value="UniProtKB-EC"/>
</dbReference>
<keyword evidence="6 10" id="KW-0560">Oxidoreductase</keyword>
<keyword evidence="14" id="KW-1185">Reference proteome</keyword>
<evidence type="ECO:0000259" key="12">
    <source>
        <dbReference type="Pfam" id="PF01996"/>
    </source>
</evidence>
<dbReference type="EC" id="6.3.2.31" evidence="10"/>
<dbReference type="InterPro" id="IPR002847">
    <property type="entry name" value="F420-0_gamma-glut_ligase-dom"/>
</dbReference>
<keyword evidence="2 10" id="KW-0479">Metal-binding</keyword>
<feature type="binding site" evidence="10">
    <location>
        <position position="437"/>
    </location>
    <ligand>
        <name>FMN</name>
        <dbReference type="ChEBI" id="CHEBI:58210"/>
    </ligand>
</feature>
<evidence type="ECO:0000259" key="11">
    <source>
        <dbReference type="Pfam" id="PF00881"/>
    </source>
</evidence>
<dbReference type="SUPFAM" id="SSF144010">
    <property type="entry name" value="CofE-like"/>
    <property type="match status" value="1"/>
</dbReference>
<dbReference type="RefSeq" id="WP_307163679.1">
    <property type="nucleotide sequence ID" value="NZ_JAUSWV010000002.1"/>
</dbReference>
<evidence type="ECO:0000256" key="4">
    <source>
        <dbReference type="ARBA" id="ARBA00022842"/>
    </source>
</evidence>
<dbReference type="HAMAP" id="MF_01259">
    <property type="entry name" value="F420_ligase_FbiB"/>
    <property type="match status" value="1"/>
</dbReference>
<organism evidence="13 14">
    <name type="scientific">Streptomyces rishiriensis</name>
    <dbReference type="NCBI Taxonomy" id="68264"/>
    <lineage>
        <taxon>Bacteria</taxon>
        <taxon>Bacillati</taxon>
        <taxon>Actinomycetota</taxon>
        <taxon>Actinomycetes</taxon>
        <taxon>Kitasatosporales</taxon>
        <taxon>Streptomycetaceae</taxon>
        <taxon>Streptomyces</taxon>
    </lineage>
</organism>
<comment type="catalytic activity">
    <reaction evidence="10">
        <text>oxidized coenzyme F420-0 + FMN + H(+) = dehydro coenzyme F420-0 + FMNH2</text>
        <dbReference type="Rhea" id="RHEA:60360"/>
        <dbReference type="ChEBI" id="CHEBI:15378"/>
        <dbReference type="ChEBI" id="CHEBI:57618"/>
        <dbReference type="ChEBI" id="CHEBI:58210"/>
        <dbReference type="ChEBI" id="CHEBI:59907"/>
        <dbReference type="ChEBI" id="CHEBI:143705"/>
        <dbReference type="EC" id="1.3.8.17"/>
    </reaction>
</comment>
<feature type="binding site" evidence="10">
    <location>
        <position position="140"/>
    </location>
    <ligand>
        <name>a divalent metal cation</name>
        <dbReference type="ChEBI" id="CHEBI:60240"/>
        <label>2</label>
    </ligand>
</feature>
<feature type="binding site" evidence="10">
    <location>
        <position position="289"/>
    </location>
    <ligand>
        <name>FMN</name>
        <dbReference type="ChEBI" id="CHEBI:58210"/>
    </ligand>
</feature>
<dbReference type="InterPro" id="IPR029479">
    <property type="entry name" value="Nitroreductase"/>
</dbReference>
<dbReference type="EMBL" id="JAUSWV010000002">
    <property type="protein sequence ID" value="MDQ0581426.1"/>
    <property type="molecule type" value="Genomic_DNA"/>
</dbReference>
<accession>A0ABU0NQP8</accession>
<feature type="binding site" evidence="10">
    <location>
        <position position="47"/>
    </location>
    <ligand>
        <name>GTP</name>
        <dbReference type="ChEBI" id="CHEBI:37565"/>
    </ligand>
</feature>
<dbReference type="InterPro" id="IPR023661">
    <property type="entry name" value="FbiB"/>
</dbReference>
<evidence type="ECO:0000256" key="3">
    <source>
        <dbReference type="ARBA" id="ARBA00022741"/>
    </source>
</evidence>
<dbReference type="Pfam" id="PF01996">
    <property type="entry name" value="F420_ligase"/>
    <property type="match status" value="1"/>
</dbReference>
<comment type="cofactor">
    <cofactor evidence="10">
        <name>K(+)</name>
        <dbReference type="ChEBI" id="CHEBI:29103"/>
    </cofactor>
    <text evidence="10">Monovalent cation. The ion could be potassium.</text>
</comment>
<feature type="domain" description="Coenzyme F420:L-glutamate ligase-like" evidence="12">
    <location>
        <begin position="17"/>
        <end position="208"/>
    </location>
</feature>
<dbReference type="EC" id="1.3.8.17" evidence="10"/>
<dbReference type="InterPro" id="IPR008225">
    <property type="entry name" value="F420-0_g-glutamyl_ligase"/>
</dbReference>
<evidence type="ECO:0000313" key="14">
    <source>
        <dbReference type="Proteomes" id="UP001230654"/>
    </source>
</evidence>
<keyword evidence="3 10" id="KW-0547">Nucleotide-binding</keyword>
<comment type="pathway">
    <text evidence="10">Cofactor biosynthesis; coenzyme F420 biosynthesis.</text>
</comment>
<dbReference type="Gene3D" id="3.30.1330.100">
    <property type="entry name" value="CofE-like"/>
    <property type="match status" value="1"/>
</dbReference>